<comment type="subcellular location">
    <subcellularLocation>
        <location evidence="1 7">Cell membrane</location>
        <topology evidence="1 7">Multi-pass membrane protein</topology>
    </subcellularLocation>
</comment>
<feature type="transmembrane region" description="Helical" evidence="7">
    <location>
        <begin position="230"/>
        <end position="251"/>
    </location>
</feature>
<dbReference type="CDD" id="cd06261">
    <property type="entry name" value="TM_PBP2"/>
    <property type="match status" value="1"/>
</dbReference>
<name>A0A7R7IEN3_9FIRM</name>
<reference evidence="10 11" key="1">
    <citation type="submission" date="2020-11" db="EMBL/GenBank/DDBJ databases">
        <title>Draft genome sequencing of a Lachnospiraceae strain isolated from anoxic soil subjected to BSD treatment.</title>
        <authorList>
            <person name="Uek A."/>
            <person name="Tonouchi A."/>
        </authorList>
    </citation>
    <scope>NUCLEOTIDE SEQUENCE [LARGE SCALE GENOMIC DNA]</scope>
    <source>
        <strain evidence="10 11">TB5</strain>
    </source>
</reference>
<dbReference type="Pfam" id="PF00528">
    <property type="entry name" value="BPD_transp_1"/>
    <property type="match status" value="1"/>
</dbReference>
<keyword evidence="6 7" id="KW-0472">Membrane</keyword>
<evidence type="ECO:0000256" key="1">
    <source>
        <dbReference type="ARBA" id="ARBA00004651"/>
    </source>
</evidence>
<dbReference type="EMBL" id="AP024169">
    <property type="protein sequence ID" value="BCN32196.1"/>
    <property type="molecule type" value="Genomic_DNA"/>
</dbReference>
<keyword evidence="2 7" id="KW-0813">Transport</keyword>
<dbReference type="InterPro" id="IPR000515">
    <property type="entry name" value="MetI-like"/>
</dbReference>
<feature type="region of interest" description="Disordered" evidence="8">
    <location>
        <begin position="1"/>
        <end position="21"/>
    </location>
</feature>
<comment type="similarity">
    <text evidence="7">Belongs to the binding-protein-dependent transport system permease family.</text>
</comment>
<protein>
    <submittedName>
        <fullName evidence="10">ABC transporter permease</fullName>
    </submittedName>
</protein>
<dbReference type="Gene3D" id="1.10.3720.10">
    <property type="entry name" value="MetI-like"/>
    <property type="match status" value="1"/>
</dbReference>
<feature type="domain" description="ABC transmembrane type-1" evidence="9">
    <location>
        <begin position="92"/>
        <end position="308"/>
    </location>
</feature>
<dbReference type="PANTHER" id="PTHR43227">
    <property type="entry name" value="BLL4140 PROTEIN"/>
    <property type="match status" value="1"/>
</dbReference>
<gene>
    <name evidence="10" type="ORF">bsdtb5_34910</name>
</gene>
<proteinExistence type="inferred from homology"/>
<evidence type="ECO:0000256" key="5">
    <source>
        <dbReference type="ARBA" id="ARBA00022989"/>
    </source>
</evidence>
<dbReference type="PROSITE" id="PS50928">
    <property type="entry name" value="ABC_TM1"/>
    <property type="match status" value="1"/>
</dbReference>
<dbReference type="Proteomes" id="UP000595897">
    <property type="component" value="Chromosome"/>
</dbReference>
<feature type="transmembrane region" description="Helical" evidence="7">
    <location>
        <begin position="96"/>
        <end position="120"/>
    </location>
</feature>
<evidence type="ECO:0000256" key="7">
    <source>
        <dbReference type="RuleBase" id="RU363032"/>
    </source>
</evidence>
<feature type="transmembrane region" description="Helical" evidence="7">
    <location>
        <begin position="132"/>
        <end position="152"/>
    </location>
</feature>
<evidence type="ECO:0000256" key="3">
    <source>
        <dbReference type="ARBA" id="ARBA00022475"/>
    </source>
</evidence>
<dbReference type="GO" id="GO:0005886">
    <property type="term" value="C:plasma membrane"/>
    <property type="evidence" value="ECO:0007669"/>
    <property type="project" value="UniProtKB-SubCell"/>
</dbReference>
<dbReference type="PANTHER" id="PTHR43227:SF11">
    <property type="entry name" value="BLL4140 PROTEIN"/>
    <property type="match status" value="1"/>
</dbReference>
<organism evidence="10 11">
    <name type="scientific">Anaeromicropila herbilytica</name>
    <dbReference type="NCBI Taxonomy" id="2785025"/>
    <lineage>
        <taxon>Bacteria</taxon>
        <taxon>Bacillati</taxon>
        <taxon>Bacillota</taxon>
        <taxon>Clostridia</taxon>
        <taxon>Lachnospirales</taxon>
        <taxon>Lachnospiraceae</taxon>
        <taxon>Anaeromicropila</taxon>
    </lineage>
</organism>
<keyword evidence="3" id="KW-1003">Cell membrane</keyword>
<dbReference type="KEGG" id="ahb:bsdtb5_34910"/>
<keyword evidence="4 7" id="KW-0812">Transmembrane</keyword>
<keyword evidence="11" id="KW-1185">Reference proteome</keyword>
<dbReference type="GO" id="GO:0055085">
    <property type="term" value="P:transmembrane transport"/>
    <property type="evidence" value="ECO:0007669"/>
    <property type="project" value="InterPro"/>
</dbReference>
<sequence length="321" mass="36356">MAGSALALNHTNNPKEQKKKGRFRRQLWNQRYLQLMVIPGIIWMFIFNYIPMGGIIIAFKKFRITRTIAEAPWVGLDNFKDFFQDSNFNDILVNTLGISLLKLIIGFPLPIIFALLLNELRGIKFKKLAQTLSYLPHFLSWVVLGGILVTWLSKEGVINDFLVAIHIIRKPISFLGDPKYFWWVSLISDSWKELGWSAIIYLAAIAGVDQQMYEAATVDGANKFQKIMKITLPAITGTIALMLILQVSGLLNSNFDQILILKNQINVSRSQVIDTYVYQVGMTMGKYSYATAVGLFKSVIALILLIIANTTSKKVLKRSLY</sequence>
<accession>A0A7R7IEN3</accession>
<evidence type="ECO:0000256" key="4">
    <source>
        <dbReference type="ARBA" id="ARBA00022692"/>
    </source>
</evidence>
<evidence type="ECO:0000313" key="10">
    <source>
        <dbReference type="EMBL" id="BCN32196.1"/>
    </source>
</evidence>
<evidence type="ECO:0000256" key="2">
    <source>
        <dbReference type="ARBA" id="ARBA00022448"/>
    </source>
</evidence>
<dbReference type="InterPro" id="IPR035906">
    <property type="entry name" value="MetI-like_sf"/>
</dbReference>
<feature type="transmembrane region" description="Helical" evidence="7">
    <location>
        <begin position="287"/>
        <end position="308"/>
    </location>
</feature>
<evidence type="ECO:0000256" key="8">
    <source>
        <dbReference type="SAM" id="MobiDB-lite"/>
    </source>
</evidence>
<dbReference type="AlphaFoldDB" id="A0A7R7IEN3"/>
<dbReference type="SUPFAM" id="SSF161098">
    <property type="entry name" value="MetI-like"/>
    <property type="match status" value="1"/>
</dbReference>
<dbReference type="RefSeq" id="WP_271713263.1">
    <property type="nucleotide sequence ID" value="NZ_AP024169.1"/>
</dbReference>
<evidence type="ECO:0000259" key="9">
    <source>
        <dbReference type="PROSITE" id="PS50928"/>
    </source>
</evidence>
<evidence type="ECO:0000313" key="11">
    <source>
        <dbReference type="Proteomes" id="UP000595897"/>
    </source>
</evidence>
<evidence type="ECO:0000256" key="6">
    <source>
        <dbReference type="ARBA" id="ARBA00023136"/>
    </source>
</evidence>
<dbReference type="InterPro" id="IPR050809">
    <property type="entry name" value="UgpAE/MalFG_permease"/>
</dbReference>
<feature type="transmembrane region" description="Helical" evidence="7">
    <location>
        <begin position="32"/>
        <end position="59"/>
    </location>
</feature>
<keyword evidence="5 7" id="KW-1133">Transmembrane helix</keyword>